<dbReference type="GO" id="GO:0051321">
    <property type="term" value="P:meiotic cell cycle"/>
    <property type="evidence" value="ECO:0007669"/>
    <property type="project" value="UniProtKB-UniRule"/>
</dbReference>
<feature type="region of interest" description="Disordered" evidence="7">
    <location>
        <begin position="581"/>
        <end position="657"/>
    </location>
</feature>
<evidence type="ECO:0000256" key="7">
    <source>
        <dbReference type="SAM" id="MobiDB-lite"/>
    </source>
</evidence>
<name>A0A167Z8L3_9EURO</name>
<accession>A0A167Z8L3</accession>
<evidence type="ECO:0000313" key="9">
    <source>
        <dbReference type="EMBL" id="KZZ92318.1"/>
    </source>
</evidence>
<dbReference type="Pfam" id="PF24064">
    <property type="entry name" value="HTH_NPRL3"/>
    <property type="match status" value="1"/>
</dbReference>
<gene>
    <name evidence="9" type="ORF">AAP_02973</name>
</gene>
<comment type="subcellular location">
    <subcellularLocation>
        <location evidence="6">Vacuole membrane</location>
        <topology evidence="6">Peripheral membrane protein</topology>
    </subcellularLocation>
</comment>
<evidence type="ECO:0000256" key="6">
    <source>
        <dbReference type="RuleBase" id="RU368069"/>
    </source>
</evidence>
<dbReference type="GO" id="GO:0010508">
    <property type="term" value="P:positive regulation of autophagy"/>
    <property type="evidence" value="ECO:0007669"/>
    <property type="project" value="TreeGrafter"/>
</dbReference>
<dbReference type="PANTHER" id="PTHR13153">
    <property type="entry name" value="CGTHBA PROTEIN -14 GENE PROTEIN"/>
    <property type="match status" value="1"/>
</dbReference>
<dbReference type="GO" id="GO:1904262">
    <property type="term" value="P:negative regulation of TORC1 signaling"/>
    <property type="evidence" value="ECO:0007669"/>
    <property type="project" value="TreeGrafter"/>
</dbReference>
<dbReference type="EMBL" id="AZGZ01000011">
    <property type="protein sequence ID" value="KZZ92318.1"/>
    <property type="molecule type" value="Genomic_DNA"/>
</dbReference>
<dbReference type="GO" id="GO:0034198">
    <property type="term" value="P:cellular response to amino acid starvation"/>
    <property type="evidence" value="ECO:0007669"/>
    <property type="project" value="TreeGrafter"/>
</dbReference>
<keyword evidence="6" id="KW-0732">Signal</keyword>
<comment type="similarity">
    <text evidence="1 6">Belongs to the NPR3 family.</text>
</comment>
<evidence type="ECO:0000256" key="5">
    <source>
        <dbReference type="ARBA" id="ARBA00030028"/>
    </source>
</evidence>
<feature type="compositionally biased region" description="Polar residues" evidence="7">
    <location>
        <begin position="80"/>
        <end position="89"/>
    </location>
</feature>
<dbReference type="InterPro" id="IPR005365">
    <property type="entry name" value="Npr3"/>
</dbReference>
<keyword evidence="10" id="KW-1185">Reference proteome</keyword>
<reference evidence="9 10" key="1">
    <citation type="journal article" date="2016" name="Genome Biol. Evol.">
        <title>Divergent and convergent evolution of fungal pathogenicity.</title>
        <authorList>
            <person name="Shang Y."/>
            <person name="Xiao G."/>
            <person name="Zheng P."/>
            <person name="Cen K."/>
            <person name="Zhan S."/>
            <person name="Wang C."/>
        </authorList>
    </citation>
    <scope>NUCLEOTIDE SEQUENCE [LARGE SCALE GENOMIC DNA]</scope>
    <source>
        <strain evidence="9 10">ARSEF 7405</strain>
    </source>
</reference>
<dbReference type="Proteomes" id="UP000242877">
    <property type="component" value="Unassembled WGS sequence"/>
</dbReference>
<comment type="function">
    <text evidence="4 6">Mediates inactivation of the TORC1 complex in response to amino acid starvation. Required for meiotic nuclear division.</text>
</comment>
<dbReference type="Pfam" id="PF03666">
    <property type="entry name" value="NPR3"/>
    <property type="match status" value="1"/>
</dbReference>
<dbReference type="InterPro" id="IPR056603">
    <property type="entry name" value="HTH_NPRL3"/>
</dbReference>
<evidence type="ECO:0000256" key="2">
    <source>
        <dbReference type="ARBA" id="ARBA00017880"/>
    </source>
</evidence>
<comment type="caution">
    <text evidence="9">The sequence shown here is derived from an EMBL/GenBank/DDBJ whole genome shotgun (WGS) entry which is preliminary data.</text>
</comment>
<feature type="compositionally biased region" description="Basic and acidic residues" evidence="7">
    <location>
        <begin position="581"/>
        <end position="605"/>
    </location>
</feature>
<feature type="region of interest" description="Disordered" evidence="7">
    <location>
        <begin position="689"/>
        <end position="748"/>
    </location>
</feature>
<feature type="domain" description="GATOR1 complex protein NPRL3 C-terminal HTH" evidence="8">
    <location>
        <begin position="763"/>
        <end position="806"/>
    </location>
</feature>
<evidence type="ECO:0000256" key="3">
    <source>
        <dbReference type="ARBA" id="ARBA00023254"/>
    </source>
</evidence>
<keyword evidence="3 6" id="KW-0469">Meiosis</keyword>
<evidence type="ECO:0000313" key="10">
    <source>
        <dbReference type="Proteomes" id="UP000242877"/>
    </source>
</evidence>
<proteinExistence type="inferred from homology"/>
<organism evidence="9 10">
    <name type="scientific">Ascosphaera apis ARSEF 7405</name>
    <dbReference type="NCBI Taxonomy" id="392613"/>
    <lineage>
        <taxon>Eukaryota</taxon>
        <taxon>Fungi</taxon>
        <taxon>Dikarya</taxon>
        <taxon>Ascomycota</taxon>
        <taxon>Pezizomycotina</taxon>
        <taxon>Eurotiomycetes</taxon>
        <taxon>Eurotiomycetidae</taxon>
        <taxon>Onygenales</taxon>
        <taxon>Ascosphaeraceae</taxon>
        <taxon>Ascosphaera</taxon>
    </lineage>
</organism>
<dbReference type="GO" id="GO:1990130">
    <property type="term" value="C:GATOR1 complex"/>
    <property type="evidence" value="ECO:0007669"/>
    <property type="project" value="TreeGrafter"/>
</dbReference>
<dbReference type="PANTHER" id="PTHR13153:SF5">
    <property type="entry name" value="GATOR COMPLEX PROTEIN NPRL3"/>
    <property type="match status" value="1"/>
</dbReference>
<dbReference type="OrthoDB" id="18648at2759"/>
<sequence>MSSTARPPSPSLVAIILVVKSRAGPRFVFHYPPQPNSSPSSSARRNSRLKSVGKEDGESVSSSDGDSSSEEDERGLHASKNISQRNSASENRRSGGVWTDKDALRSASGKFGSTASLQQHRRSVNSEPDDASPEAHGEDVPASWESLFGLRTYVWEKLLSPAESFRKRKFEVGINDLAFVGWPVFVKPDGTWRSSRSKKKKNREHSDSQTEGQSSMKSLPISGLAEELHAMKEEKSSATKDDMTMFNVVFVLNPPALEYNLRLKDQYDNVVKKFGKGLKAEQARAGYVWEEVQIIMRIKERARASRCSIHELYAELHAKSSLVRAVASIYENISESRIASFKLTPETTMSLQIPPITSTPYLPSATQPPCPGLWLTSVETLEGRGANMTDPEGMDRPAILAKHFALLLLVDENKILKDIDMTTTFGPRLAHYVRVTKPNKSFVQISAMSGIPLSDIQVFAGHLVYWRRARAIPPLNQQDTYIVSPNADLRQLATASAAYQATFPTMPTLTKMLSLLSGTPRPYSTLIPSRDHKEIYYSILAWLMRGGWVTQLRTFMWVKVSPSIKLAADATIGLEKIAKREAAEEERKTRATSDNLPERQLKEATENTSGTEGRSRSDGDVAEALSTIVSDGYRSDEEDSVHSGYSGQEEGRRQGNLDVDRLSSSLILKPYRASPLESRWLEEIQSRLPQVSPRQFSRPHPMFRHLQGGFQSGEPSNGGSPPTRTGTSPSLANALQSGPTSGATTPAYDPDGLGGLGIDHDEEILKKYWPIFVKYFNGSDAMESIAVREGIKKKLVRRLLTKMAEGVLKTPELSYALDSRGEYGPKEKEKVLLYVRHW</sequence>
<dbReference type="GO" id="GO:0005774">
    <property type="term" value="C:vacuolar membrane"/>
    <property type="evidence" value="ECO:0007669"/>
    <property type="project" value="UniProtKB-SubCell"/>
</dbReference>
<feature type="region of interest" description="Disordered" evidence="7">
    <location>
        <begin position="27"/>
        <end position="139"/>
    </location>
</feature>
<dbReference type="AlphaFoldDB" id="A0A167Z8L3"/>
<evidence type="ECO:0000259" key="8">
    <source>
        <dbReference type="Pfam" id="PF24064"/>
    </source>
</evidence>
<evidence type="ECO:0000256" key="4">
    <source>
        <dbReference type="ARBA" id="ARBA00025376"/>
    </source>
</evidence>
<dbReference type="GO" id="GO:0038202">
    <property type="term" value="P:TORC1 signaling"/>
    <property type="evidence" value="ECO:0007669"/>
    <property type="project" value="TreeGrafter"/>
</dbReference>
<dbReference type="VEuPathDB" id="FungiDB:AAP_02973"/>
<feature type="compositionally biased region" description="Polar residues" evidence="7">
    <location>
        <begin position="713"/>
        <end position="744"/>
    </location>
</feature>
<feature type="region of interest" description="Disordered" evidence="7">
    <location>
        <begin position="192"/>
        <end position="219"/>
    </location>
</feature>
<evidence type="ECO:0000256" key="1">
    <source>
        <dbReference type="ARBA" id="ARBA00010546"/>
    </source>
</evidence>
<protein>
    <recommendedName>
        <fullName evidence="2 6">Nitrogen permease regulator 3</fullName>
    </recommendedName>
    <alternativeName>
        <fullName evidence="5 6">Required for meiotic nuclear division protein 11</fullName>
    </alternativeName>
</protein>